<evidence type="ECO:0000259" key="2">
    <source>
        <dbReference type="Pfam" id="PF20411"/>
    </source>
</evidence>
<feature type="region of interest" description="Disordered" evidence="1">
    <location>
        <begin position="1"/>
        <end position="41"/>
    </location>
</feature>
<dbReference type="InterPro" id="IPR046520">
    <property type="entry name" value="DUF6697"/>
</dbReference>
<dbReference type="AlphaFoldDB" id="A0A4Y9YQN1"/>
<evidence type="ECO:0000313" key="3">
    <source>
        <dbReference type="EMBL" id="TFY63851.1"/>
    </source>
</evidence>
<feature type="domain" description="DUF6697" evidence="2">
    <location>
        <begin position="98"/>
        <end position="291"/>
    </location>
</feature>
<organism evidence="3 4">
    <name type="scientific">Rhodofomes roseus</name>
    <dbReference type="NCBI Taxonomy" id="34475"/>
    <lineage>
        <taxon>Eukaryota</taxon>
        <taxon>Fungi</taxon>
        <taxon>Dikarya</taxon>
        <taxon>Basidiomycota</taxon>
        <taxon>Agaricomycotina</taxon>
        <taxon>Agaricomycetes</taxon>
        <taxon>Polyporales</taxon>
        <taxon>Rhodofomes</taxon>
    </lineage>
</organism>
<dbReference type="Pfam" id="PF20411">
    <property type="entry name" value="DUF6697"/>
    <property type="match status" value="1"/>
</dbReference>
<evidence type="ECO:0000313" key="4">
    <source>
        <dbReference type="Proteomes" id="UP000298390"/>
    </source>
</evidence>
<dbReference type="Proteomes" id="UP000298390">
    <property type="component" value="Unassembled WGS sequence"/>
</dbReference>
<gene>
    <name evidence="3" type="ORF">EVJ58_g2992</name>
</gene>
<accession>A0A4Y9YQN1</accession>
<sequence>MLSPKVEEIASLDLTAEGDNRPRVSRKKEEPAPEPLDDALFKSRIKGRSRELIDFVLVPTYEDSVRLRASRAAEERARNPSSAESKEGILVPGVGVKHYLHNLYGGSFVDTFPTIDKDKVQVHGINDLMCLKPTFNPHAPVNPGDPGLYFSLGEGDRSRKLQRLVVRIKHKPKSLWCYMGQYRLYHTDPLTTDEFASQPVAVQKTWGKDILVKSWGRLTSARVFFRKVHGRVPSGEQVSTLANDKKRLEEARSHLTWQDVTAAFKRGEEEIVVYAMKCIDYDIEFQRILARNYRYFTPPEPKRKMPAASAHQPNTKVSAKRKRQRSVSLTPEPSEDDSGDDANGDGYGGA</sequence>
<feature type="compositionally biased region" description="Acidic residues" evidence="1">
    <location>
        <begin position="333"/>
        <end position="343"/>
    </location>
</feature>
<proteinExistence type="predicted"/>
<evidence type="ECO:0000256" key="1">
    <source>
        <dbReference type="SAM" id="MobiDB-lite"/>
    </source>
</evidence>
<name>A0A4Y9YQN1_9APHY</name>
<feature type="compositionally biased region" description="Basic and acidic residues" evidence="1">
    <location>
        <begin position="18"/>
        <end position="31"/>
    </location>
</feature>
<comment type="caution">
    <text evidence="3">The sequence shown here is derived from an EMBL/GenBank/DDBJ whole genome shotgun (WGS) entry which is preliminary data.</text>
</comment>
<dbReference type="EMBL" id="SEKV01000117">
    <property type="protein sequence ID" value="TFY63851.1"/>
    <property type="molecule type" value="Genomic_DNA"/>
</dbReference>
<protein>
    <recommendedName>
        <fullName evidence="2">DUF6697 domain-containing protein</fullName>
    </recommendedName>
</protein>
<feature type="region of interest" description="Disordered" evidence="1">
    <location>
        <begin position="299"/>
        <end position="350"/>
    </location>
</feature>
<reference evidence="3 4" key="1">
    <citation type="submission" date="2019-01" db="EMBL/GenBank/DDBJ databases">
        <title>Genome sequencing of the rare red list fungi Fomitopsis rosea.</title>
        <authorList>
            <person name="Buettner E."/>
            <person name="Kellner H."/>
        </authorList>
    </citation>
    <scope>NUCLEOTIDE SEQUENCE [LARGE SCALE GENOMIC DNA]</scope>
    <source>
        <strain evidence="3 4">DSM 105464</strain>
    </source>
</reference>
<dbReference type="STRING" id="34475.A0A4Y9YQN1"/>